<name>A0A4R6HXW8_9GAMM</name>
<dbReference type="AlphaFoldDB" id="A0A4R6HXW8"/>
<evidence type="ECO:0000313" key="2">
    <source>
        <dbReference type="Proteomes" id="UP000295150"/>
    </source>
</evidence>
<dbReference type="Proteomes" id="UP000295150">
    <property type="component" value="Unassembled WGS sequence"/>
</dbReference>
<dbReference type="EMBL" id="SNWH01000003">
    <property type="protein sequence ID" value="TDO13992.1"/>
    <property type="molecule type" value="Genomic_DNA"/>
</dbReference>
<keyword evidence="2" id="KW-1185">Reference proteome</keyword>
<sequence length="103" mass="11862">MKAHHPRQPMDEREKLRKFRELDDAFADALRELESPDNQLDIPTGPPVRSLERLEQEAAESQDEQAVQRAFEQRLKALMAEYAQPVKSVRCLLQTLKSLGHIA</sequence>
<comment type="caution">
    <text evidence="1">The sequence shown here is derived from an EMBL/GenBank/DDBJ whole genome shotgun (WGS) entry which is preliminary data.</text>
</comment>
<reference evidence="1 2" key="1">
    <citation type="submission" date="2019-03" db="EMBL/GenBank/DDBJ databases">
        <title>Freshwater and sediment microbial communities from various areas in North America, analyzing microbe dynamics in response to fracking.</title>
        <authorList>
            <person name="Lamendella R."/>
        </authorList>
    </citation>
    <scope>NUCLEOTIDE SEQUENCE [LARGE SCALE GENOMIC DNA]</scope>
    <source>
        <strain evidence="1 2">1_TX</strain>
    </source>
</reference>
<accession>A0A4R6HXW8</accession>
<organism evidence="1 2">
    <name type="scientific">Halomonas ventosae</name>
    <dbReference type="NCBI Taxonomy" id="229007"/>
    <lineage>
        <taxon>Bacteria</taxon>
        <taxon>Pseudomonadati</taxon>
        <taxon>Pseudomonadota</taxon>
        <taxon>Gammaproteobacteria</taxon>
        <taxon>Oceanospirillales</taxon>
        <taxon>Halomonadaceae</taxon>
        <taxon>Halomonas</taxon>
    </lineage>
</organism>
<evidence type="ECO:0000313" key="1">
    <source>
        <dbReference type="EMBL" id="TDO13992.1"/>
    </source>
</evidence>
<gene>
    <name evidence="1" type="ORF">DFO68_103217</name>
</gene>
<proteinExistence type="predicted"/>
<protein>
    <submittedName>
        <fullName evidence="1">Uncharacterized protein</fullName>
    </submittedName>
</protein>